<protein>
    <recommendedName>
        <fullName evidence="3">Tail assembly chaperone</fullName>
    </recommendedName>
</protein>
<reference evidence="1 2" key="1">
    <citation type="submission" date="2019-06" db="EMBL/GenBank/DDBJ databases">
        <authorList>
            <person name="Li M."/>
        </authorList>
    </citation>
    <scope>NUCLEOTIDE SEQUENCE [LARGE SCALE GENOMIC DNA]</scope>
    <source>
        <strain evidence="1 2">BGMRC6574</strain>
    </source>
</reference>
<organism evidence="1 2">
    <name type="scientific">Pararhizobium mangrovi</name>
    <dbReference type="NCBI Taxonomy" id="2590452"/>
    <lineage>
        <taxon>Bacteria</taxon>
        <taxon>Pseudomonadati</taxon>
        <taxon>Pseudomonadota</taxon>
        <taxon>Alphaproteobacteria</taxon>
        <taxon>Hyphomicrobiales</taxon>
        <taxon>Rhizobiaceae</taxon>
        <taxon>Rhizobium/Agrobacterium group</taxon>
        <taxon>Pararhizobium</taxon>
    </lineage>
</organism>
<comment type="caution">
    <text evidence="1">The sequence shown here is derived from an EMBL/GenBank/DDBJ whole genome shotgun (WGS) entry which is preliminary data.</text>
</comment>
<keyword evidence="2" id="KW-1185">Reference proteome</keyword>
<name>A0A506U087_9HYPH</name>
<dbReference type="AlphaFoldDB" id="A0A506U087"/>
<dbReference type="RefSeq" id="WP_141167897.1">
    <property type="nucleotide sequence ID" value="NZ_VHLH01000031.1"/>
</dbReference>
<evidence type="ECO:0000313" key="1">
    <source>
        <dbReference type="EMBL" id="TPW26385.1"/>
    </source>
</evidence>
<sequence>MRLATSPLTIAHGSDAVRLRPSLRAAHLLYQAHGFGRLVEGIQITTISTILDMIDAGTDFDPLGHQIVERTIDEHGVIGLSAFSEALFRFVAETFGVDETEEHPAERDKRTTGKPFDMGKALDNLFEIGTGWLGWTPETTWTATPAEIITAHRGLIAKLSAIHGSADDEGQPGPHDDGEISPEQLRENIARLKELAGGAS</sequence>
<dbReference type="OrthoDB" id="7306418at2"/>
<evidence type="ECO:0000313" key="2">
    <source>
        <dbReference type="Proteomes" id="UP000320314"/>
    </source>
</evidence>
<accession>A0A506U087</accession>
<evidence type="ECO:0008006" key="3">
    <source>
        <dbReference type="Google" id="ProtNLM"/>
    </source>
</evidence>
<proteinExistence type="predicted"/>
<gene>
    <name evidence="1" type="ORF">FJU11_15020</name>
</gene>
<dbReference type="Proteomes" id="UP000320314">
    <property type="component" value="Unassembled WGS sequence"/>
</dbReference>
<dbReference type="EMBL" id="VHLH01000031">
    <property type="protein sequence ID" value="TPW26385.1"/>
    <property type="molecule type" value="Genomic_DNA"/>
</dbReference>